<dbReference type="SUPFAM" id="SSF103025">
    <property type="entry name" value="Folate-binding domain"/>
    <property type="match status" value="1"/>
</dbReference>
<sequence length="370" mass="39547">MADLRRTKLYDLHVAQGAKMVPFAGWAMPVQYPMGVMGEHQHTRTRAGLFDVSHMGQVILRGPDVALALETLVPADIAGLKEGRQRYGLFTNERGGILDDLMIANKGDHLYLVVNAACAEQDIAHLRQLEAKGITVEPITDRALLALQGPEAEAVLARLVPGVAAMKFMDVAEFDWNGATLWVSRSGYTGEDGYEVSVPEARAEAFAQALLDQPEVAPIGLGARDSLRLEAGMPLYGHDMDIETTPATAALGWSIQKIRRQGGAREGGFPGAEIILAELAEGPARSRLGLRPEGRAPIREGVEIFDAAEGGAMLGRVCSGGFGPSVGGPIAMAILPADLTEGAGLWAELRGKRMAVSVTPLPFHQPSYKR</sequence>
<dbReference type="InterPro" id="IPR029043">
    <property type="entry name" value="GcvT/YgfZ_C"/>
</dbReference>
<dbReference type="SUPFAM" id="SSF101790">
    <property type="entry name" value="Aminomethyltransferase beta-barrel domain"/>
    <property type="match status" value="1"/>
</dbReference>
<evidence type="ECO:0000256" key="3">
    <source>
        <dbReference type="ARBA" id="ARBA00022576"/>
    </source>
</evidence>
<dbReference type="RefSeq" id="WP_377743720.1">
    <property type="nucleotide sequence ID" value="NZ_JBHRXJ010000004.1"/>
</dbReference>
<dbReference type="Gene3D" id="4.10.1250.10">
    <property type="entry name" value="Aminomethyltransferase fragment"/>
    <property type="match status" value="1"/>
</dbReference>
<dbReference type="InterPro" id="IPR006223">
    <property type="entry name" value="GcvT"/>
</dbReference>
<dbReference type="PANTHER" id="PTHR43757:SF2">
    <property type="entry name" value="AMINOMETHYLTRANSFERASE, MITOCHONDRIAL"/>
    <property type="match status" value="1"/>
</dbReference>
<evidence type="ECO:0000313" key="10">
    <source>
        <dbReference type="Proteomes" id="UP001595721"/>
    </source>
</evidence>
<dbReference type="InterPro" id="IPR006222">
    <property type="entry name" value="GCVT_N"/>
</dbReference>
<evidence type="ECO:0000256" key="1">
    <source>
        <dbReference type="ARBA" id="ARBA00008609"/>
    </source>
</evidence>
<dbReference type="InterPro" id="IPR027266">
    <property type="entry name" value="TrmE/GcvT-like"/>
</dbReference>
<evidence type="ECO:0000313" key="9">
    <source>
        <dbReference type="EMBL" id="MFC3528085.1"/>
    </source>
</evidence>
<dbReference type="PIRSF" id="PIRSF006487">
    <property type="entry name" value="GcvT"/>
    <property type="match status" value="1"/>
</dbReference>
<organism evidence="9 10">
    <name type="scientific">Paracoccus mangrovi</name>
    <dbReference type="NCBI Taxonomy" id="1715645"/>
    <lineage>
        <taxon>Bacteria</taxon>
        <taxon>Pseudomonadati</taxon>
        <taxon>Pseudomonadota</taxon>
        <taxon>Alphaproteobacteria</taxon>
        <taxon>Rhodobacterales</taxon>
        <taxon>Paracoccaceae</taxon>
        <taxon>Paracoccus</taxon>
    </lineage>
</organism>
<feature type="domain" description="Aminomethyltransferase C-terminal" evidence="8">
    <location>
        <begin position="285"/>
        <end position="363"/>
    </location>
</feature>
<reference evidence="10" key="1">
    <citation type="journal article" date="2019" name="Int. J. Syst. Evol. Microbiol.">
        <title>The Global Catalogue of Microorganisms (GCM) 10K type strain sequencing project: providing services to taxonomists for standard genome sequencing and annotation.</title>
        <authorList>
            <consortium name="The Broad Institute Genomics Platform"/>
            <consortium name="The Broad Institute Genome Sequencing Center for Infectious Disease"/>
            <person name="Wu L."/>
            <person name="Ma J."/>
        </authorList>
    </citation>
    <scope>NUCLEOTIDE SEQUENCE [LARGE SCALE GENOMIC DNA]</scope>
    <source>
        <strain evidence="10">KCTC 42899</strain>
    </source>
</reference>
<evidence type="ECO:0000256" key="5">
    <source>
        <dbReference type="ARBA" id="ARBA00031395"/>
    </source>
</evidence>
<keyword evidence="10" id="KW-1185">Reference proteome</keyword>
<dbReference type="Pfam" id="PF01571">
    <property type="entry name" value="GCV_T"/>
    <property type="match status" value="1"/>
</dbReference>
<dbReference type="Pfam" id="PF08669">
    <property type="entry name" value="GCV_T_C"/>
    <property type="match status" value="1"/>
</dbReference>
<protein>
    <recommendedName>
        <fullName evidence="2">aminomethyltransferase</fullName>
        <ecNumber evidence="2">2.1.2.10</ecNumber>
    </recommendedName>
    <alternativeName>
        <fullName evidence="5">Glycine cleavage system T protein</fullName>
    </alternativeName>
</protein>
<dbReference type="Gene3D" id="2.40.30.110">
    <property type="entry name" value="Aminomethyltransferase beta-barrel domains"/>
    <property type="match status" value="1"/>
</dbReference>
<dbReference type="InterPro" id="IPR013977">
    <property type="entry name" value="GcvT_C"/>
</dbReference>
<dbReference type="InterPro" id="IPR028896">
    <property type="entry name" value="GcvT/YgfZ/DmdA"/>
</dbReference>
<name>A0ABV7R5P2_9RHOB</name>
<evidence type="ECO:0000256" key="4">
    <source>
        <dbReference type="ARBA" id="ARBA00022679"/>
    </source>
</evidence>
<comment type="caution">
    <text evidence="9">The sequence shown here is derived from an EMBL/GenBank/DDBJ whole genome shotgun (WGS) entry which is preliminary data.</text>
</comment>
<dbReference type="Gene3D" id="3.30.1360.120">
    <property type="entry name" value="Probable tRNA modification gtpase trme, domain 1"/>
    <property type="match status" value="1"/>
</dbReference>
<dbReference type="EC" id="2.1.2.10" evidence="2"/>
<dbReference type="Gene3D" id="3.30.70.1400">
    <property type="entry name" value="Aminomethyltransferase beta-barrel domains"/>
    <property type="match status" value="1"/>
</dbReference>
<accession>A0ABV7R5P2</accession>
<gene>
    <name evidence="9" type="primary">gcvT</name>
    <name evidence="9" type="ORF">ACFOMH_07825</name>
</gene>
<feature type="domain" description="GCVT N-terminal" evidence="7">
    <location>
        <begin position="9"/>
        <end position="256"/>
    </location>
</feature>
<dbReference type="GO" id="GO:0004047">
    <property type="term" value="F:aminomethyltransferase activity"/>
    <property type="evidence" value="ECO:0007669"/>
    <property type="project" value="UniProtKB-EC"/>
</dbReference>
<evidence type="ECO:0000256" key="6">
    <source>
        <dbReference type="ARBA" id="ARBA00047665"/>
    </source>
</evidence>
<keyword evidence="4 9" id="KW-0808">Transferase</keyword>
<evidence type="ECO:0000256" key="2">
    <source>
        <dbReference type="ARBA" id="ARBA00012616"/>
    </source>
</evidence>
<evidence type="ECO:0000259" key="7">
    <source>
        <dbReference type="Pfam" id="PF01571"/>
    </source>
</evidence>
<evidence type="ECO:0000259" key="8">
    <source>
        <dbReference type="Pfam" id="PF08669"/>
    </source>
</evidence>
<comment type="catalytic activity">
    <reaction evidence="6">
        <text>N(6)-[(R)-S(8)-aminomethyldihydrolipoyl]-L-lysyl-[protein] + (6S)-5,6,7,8-tetrahydrofolate = N(6)-[(R)-dihydrolipoyl]-L-lysyl-[protein] + (6R)-5,10-methylene-5,6,7,8-tetrahydrofolate + NH4(+)</text>
        <dbReference type="Rhea" id="RHEA:16945"/>
        <dbReference type="Rhea" id="RHEA-COMP:10475"/>
        <dbReference type="Rhea" id="RHEA-COMP:10492"/>
        <dbReference type="ChEBI" id="CHEBI:15636"/>
        <dbReference type="ChEBI" id="CHEBI:28938"/>
        <dbReference type="ChEBI" id="CHEBI:57453"/>
        <dbReference type="ChEBI" id="CHEBI:83100"/>
        <dbReference type="ChEBI" id="CHEBI:83143"/>
        <dbReference type="EC" id="2.1.2.10"/>
    </reaction>
</comment>
<dbReference type="NCBIfam" id="NF001567">
    <property type="entry name" value="PRK00389.1"/>
    <property type="match status" value="1"/>
</dbReference>
<proteinExistence type="inferred from homology"/>
<dbReference type="NCBIfam" id="NF010093">
    <property type="entry name" value="PRK13579.1"/>
    <property type="match status" value="1"/>
</dbReference>
<dbReference type="NCBIfam" id="TIGR00528">
    <property type="entry name" value="gcvT"/>
    <property type="match status" value="1"/>
</dbReference>
<keyword evidence="3" id="KW-0032">Aminotransferase</keyword>
<comment type="similarity">
    <text evidence="1">Belongs to the GcvT family.</text>
</comment>
<dbReference type="EMBL" id="JBHRXJ010000004">
    <property type="protein sequence ID" value="MFC3528085.1"/>
    <property type="molecule type" value="Genomic_DNA"/>
</dbReference>
<dbReference type="Proteomes" id="UP001595721">
    <property type="component" value="Unassembled WGS sequence"/>
</dbReference>
<dbReference type="PANTHER" id="PTHR43757">
    <property type="entry name" value="AMINOMETHYLTRANSFERASE"/>
    <property type="match status" value="1"/>
</dbReference>